<proteinExistence type="predicted"/>
<dbReference type="AlphaFoldDB" id="A0A450U2I3"/>
<dbReference type="EMBL" id="CAADFE010000119">
    <property type="protein sequence ID" value="VFJ77255.1"/>
    <property type="molecule type" value="Genomic_DNA"/>
</dbReference>
<feature type="domain" description="DUF5615" evidence="1">
    <location>
        <begin position="1"/>
        <end position="108"/>
    </location>
</feature>
<organism evidence="2">
    <name type="scientific">Candidatus Kentrum sp. FW</name>
    <dbReference type="NCBI Taxonomy" id="2126338"/>
    <lineage>
        <taxon>Bacteria</taxon>
        <taxon>Pseudomonadati</taxon>
        <taxon>Pseudomonadota</taxon>
        <taxon>Gammaproteobacteria</taxon>
        <taxon>Candidatus Kentrum</taxon>
    </lineage>
</organism>
<sequence>MRFAADECCDTTLVVGLREDGHDIWFAMESARGADDETILHYAVTHERILLTEDKDFGELVVQLRLPAHGVVLVRMNPADSASKLIRLREVFRHQATRLAGSFVVVDESKVRIRPLR</sequence>
<reference evidence="2" key="1">
    <citation type="submission" date="2019-02" db="EMBL/GenBank/DDBJ databases">
        <authorList>
            <person name="Gruber-Vodicka R. H."/>
            <person name="Seah K. B. B."/>
        </authorList>
    </citation>
    <scope>NUCLEOTIDE SEQUENCE</scope>
    <source>
        <strain evidence="2">BECK_BZ131</strain>
    </source>
</reference>
<dbReference type="InterPro" id="IPR041049">
    <property type="entry name" value="DUF5615"/>
</dbReference>
<gene>
    <name evidence="2" type="ORF">BECKFW1821C_GA0114237_11193</name>
</gene>
<dbReference type="Pfam" id="PF18480">
    <property type="entry name" value="DUF5615"/>
    <property type="match status" value="1"/>
</dbReference>
<evidence type="ECO:0000259" key="1">
    <source>
        <dbReference type="Pfam" id="PF18480"/>
    </source>
</evidence>
<evidence type="ECO:0000313" key="2">
    <source>
        <dbReference type="EMBL" id="VFJ77255.1"/>
    </source>
</evidence>
<name>A0A450U2I3_9GAMM</name>
<accession>A0A450U2I3</accession>
<protein>
    <submittedName>
        <fullName evidence="2">Predicted nuclease, contains PIN domain, potential toxin-antitoxin system component</fullName>
    </submittedName>
</protein>